<gene>
    <name evidence="5 6" type="primary">LOC6898276</name>
</gene>
<keyword evidence="4" id="KW-1185">Reference proteome</keyword>
<dbReference type="OMA" id="IEWINRG"/>
<dbReference type="Proteomes" id="UP000001819">
    <property type="component" value="Chromosome 3"/>
</dbReference>
<reference evidence="4" key="1">
    <citation type="submission" date="2024-06" db="UniProtKB">
        <authorList>
            <consortium name="RefSeq"/>
        </authorList>
    </citation>
    <scope>NUCLEOTIDE SEQUENCE [LARGE SCALE GENOMIC DNA]</scope>
    <source>
        <strain evidence="4">MV2-25</strain>
    </source>
</reference>
<sequence length="82" mass="8532">MVRPTVIGLAKRVPLIQFRKGGLGAAVAGAQTANKQASSKPAAGKKLAGGPAIEDWELPARFARKPIDPLEAEYINNGGIPN</sequence>
<dbReference type="GeneID" id="6898276"/>
<organism evidence="4 5">
    <name type="scientific">Drosophila pseudoobscura pseudoobscura</name>
    <name type="common">Fruit fly</name>
    <dbReference type="NCBI Taxonomy" id="46245"/>
    <lineage>
        <taxon>Eukaryota</taxon>
        <taxon>Metazoa</taxon>
        <taxon>Ecdysozoa</taxon>
        <taxon>Arthropoda</taxon>
        <taxon>Hexapoda</taxon>
        <taxon>Insecta</taxon>
        <taxon>Pterygota</taxon>
        <taxon>Neoptera</taxon>
        <taxon>Endopterygota</taxon>
        <taxon>Diptera</taxon>
        <taxon>Brachycera</taxon>
        <taxon>Muscomorpha</taxon>
        <taxon>Ephydroidea</taxon>
        <taxon>Drosophilidae</taxon>
        <taxon>Drosophila</taxon>
        <taxon>Sophophora</taxon>
    </lineage>
</organism>
<comment type="similarity">
    <text evidence="3">Belongs to the alpha-ketoglutarate dehydrogenase component 4 family.</text>
</comment>
<dbReference type="KEGG" id="dpo:6898276"/>
<dbReference type="Bgee" id="FBgn0246098">
    <property type="expression patterns" value="Expressed in insect adult head and 2 other cell types or tissues"/>
</dbReference>
<dbReference type="Pfam" id="PF10937">
    <property type="entry name" value="Kgd4-YMR31"/>
    <property type="match status" value="1"/>
</dbReference>
<evidence type="ECO:0000256" key="1">
    <source>
        <dbReference type="ARBA" id="ARBA00004173"/>
    </source>
</evidence>
<dbReference type="ExpressionAtlas" id="A0A6I8V5B6">
    <property type="expression patterns" value="baseline"/>
</dbReference>
<dbReference type="RefSeq" id="XP_002138343.1">
    <property type="nucleotide sequence ID" value="XM_002138307.3"/>
</dbReference>
<keyword evidence="2" id="KW-0496">Mitochondrion</keyword>
<dbReference type="AlphaFoldDB" id="A0A6I8V5B6"/>
<evidence type="ECO:0000256" key="3">
    <source>
        <dbReference type="ARBA" id="ARBA00043970"/>
    </source>
</evidence>
<reference evidence="5 6" key="2">
    <citation type="submission" date="2025-04" db="UniProtKB">
        <authorList>
            <consortium name="RefSeq"/>
        </authorList>
    </citation>
    <scope>IDENTIFICATION</scope>
    <source>
        <strain evidence="5 6">MV-25-SWS-2005</strain>
        <tissue evidence="5 6">Whole body</tissue>
    </source>
</reference>
<proteinExistence type="inferred from homology"/>
<dbReference type="InterPro" id="IPR020373">
    <property type="entry name" value="Kgd4/YMR-31"/>
</dbReference>
<name>A0A6I8V5B6_DROPS</name>
<evidence type="ECO:0000256" key="2">
    <source>
        <dbReference type="ARBA" id="ARBA00023128"/>
    </source>
</evidence>
<evidence type="ECO:0000313" key="4">
    <source>
        <dbReference type="Proteomes" id="UP000001819"/>
    </source>
</evidence>
<protein>
    <submittedName>
        <fullName evidence="5 6">Uncharacterized protein isoform X1</fullName>
    </submittedName>
</protein>
<accession>A0A6I8V5B6</accession>
<evidence type="ECO:0000313" key="6">
    <source>
        <dbReference type="RefSeq" id="XP_033234145.1"/>
    </source>
</evidence>
<dbReference type="GO" id="GO:0006103">
    <property type="term" value="P:2-oxoglutarate metabolic process"/>
    <property type="evidence" value="ECO:0007669"/>
    <property type="project" value="InterPro"/>
</dbReference>
<comment type="subcellular location">
    <subcellularLocation>
        <location evidence="1">Mitochondrion</location>
    </subcellularLocation>
</comment>
<dbReference type="GO" id="GO:0005739">
    <property type="term" value="C:mitochondrion"/>
    <property type="evidence" value="ECO:0007669"/>
    <property type="project" value="UniProtKB-SubCell"/>
</dbReference>
<evidence type="ECO:0000313" key="5">
    <source>
        <dbReference type="RefSeq" id="XP_002138343.1"/>
    </source>
</evidence>
<dbReference type="RefSeq" id="XP_033234145.1">
    <property type="nucleotide sequence ID" value="XM_033378254.1"/>
</dbReference>